<proteinExistence type="predicted"/>
<reference evidence="3 4" key="1">
    <citation type="submission" date="2017-05" db="EMBL/GenBank/DDBJ databases">
        <title>The draft genome sequence of Idiomarina salinarum WNB302.</title>
        <authorList>
            <person name="Sun Y."/>
            <person name="Chen B."/>
            <person name="Du Z."/>
        </authorList>
    </citation>
    <scope>NUCLEOTIDE SEQUENCE [LARGE SCALE GENOMIC DNA]</scope>
    <source>
        <strain evidence="3 4">WNB302</strain>
    </source>
</reference>
<organism evidence="3 4">
    <name type="scientific">Winogradskyella aurantia</name>
    <dbReference type="NCBI Taxonomy" id="1915063"/>
    <lineage>
        <taxon>Bacteria</taxon>
        <taxon>Pseudomonadati</taxon>
        <taxon>Bacteroidota</taxon>
        <taxon>Flavobacteriia</taxon>
        <taxon>Flavobacteriales</taxon>
        <taxon>Flavobacteriaceae</taxon>
        <taxon>Winogradskyella</taxon>
    </lineage>
</organism>
<comment type="caution">
    <text evidence="3">The sequence shown here is derived from an EMBL/GenBank/DDBJ whole genome shotgun (WGS) entry which is preliminary data.</text>
</comment>
<dbReference type="Gene3D" id="3.10.450.50">
    <property type="match status" value="1"/>
</dbReference>
<sequence length="157" mass="17874">MKYVVVFFLSCLCLSCISVKADVTTTESPSTFSDSPNLAEAGIRLVLENQIKAWNKHDLKGFMEGYWKSSQLKFYGANGLTLGWENTLENYKKRYPTKAESGTLDFVIKDISKIEGNNYWVMGEYHLSREIGDADGVFIIIFKKIDDQWKIIADMSC</sequence>
<keyword evidence="4" id="KW-1185">Reference proteome</keyword>
<dbReference type="RefSeq" id="WP_094968131.1">
    <property type="nucleotide sequence ID" value="NZ_NGJN01000003.1"/>
</dbReference>
<evidence type="ECO:0000256" key="1">
    <source>
        <dbReference type="SAM" id="SignalP"/>
    </source>
</evidence>
<dbReference type="Pfam" id="PF14534">
    <property type="entry name" value="DUF4440"/>
    <property type="match status" value="1"/>
</dbReference>
<feature type="signal peptide" evidence="1">
    <location>
        <begin position="1"/>
        <end position="21"/>
    </location>
</feature>
<feature type="domain" description="DUF4440" evidence="2">
    <location>
        <begin position="44"/>
        <end position="151"/>
    </location>
</feature>
<evidence type="ECO:0000313" key="4">
    <source>
        <dbReference type="Proteomes" id="UP000216840"/>
    </source>
</evidence>
<evidence type="ECO:0000313" key="3">
    <source>
        <dbReference type="EMBL" id="OZV69357.1"/>
    </source>
</evidence>
<evidence type="ECO:0000259" key="2">
    <source>
        <dbReference type="Pfam" id="PF14534"/>
    </source>
</evidence>
<protein>
    <submittedName>
        <fullName evidence="3">DUF4440 domain-containing protein</fullName>
    </submittedName>
</protein>
<accession>A0A265UWA0</accession>
<dbReference type="OrthoDB" id="120856at2"/>
<dbReference type="EMBL" id="NGJN01000003">
    <property type="protein sequence ID" value="OZV69357.1"/>
    <property type="molecule type" value="Genomic_DNA"/>
</dbReference>
<dbReference type="InterPro" id="IPR032710">
    <property type="entry name" value="NTF2-like_dom_sf"/>
</dbReference>
<dbReference type="InterPro" id="IPR027843">
    <property type="entry name" value="DUF4440"/>
</dbReference>
<gene>
    <name evidence="3" type="ORF">CA834_07855</name>
</gene>
<feature type="chain" id="PRO_5012695499" evidence="1">
    <location>
        <begin position="22"/>
        <end position="157"/>
    </location>
</feature>
<keyword evidence="1" id="KW-0732">Signal</keyword>
<dbReference type="AlphaFoldDB" id="A0A265UWA0"/>
<dbReference type="Proteomes" id="UP000216840">
    <property type="component" value="Unassembled WGS sequence"/>
</dbReference>
<name>A0A265UWA0_9FLAO</name>
<dbReference type="SUPFAM" id="SSF54427">
    <property type="entry name" value="NTF2-like"/>
    <property type="match status" value="1"/>
</dbReference>